<organism evidence="1 2">
    <name type="scientific">Pseudomonas fluorescens</name>
    <dbReference type="NCBI Taxonomy" id="294"/>
    <lineage>
        <taxon>Bacteria</taxon>
        <taxon>Pseudomonadati</taxon>
        <taxon>Pseudomonadota</taxon>
        <taxon>Gammaproteobacteria</taxon>
        <taxon>Pseudomonadales</taxon>
        <taxon>Pseudomonadaceae</taxon>
        <taxon>Pseudomonas</taxon>
    </lineage>
</organism>
<comment type="caution">
    <text evidence="1">The sequence shown here is derived from an EMBL/GenBank/DDBJ whole genome shotgun (WGS) entry which is preliminary data.</text>
</comment>
<sequence length="153" mass="17354">MDSKLERLLAATKQKLYPVPPGTFRWRFNTEPAWIEATTASLQRIRFNGRDFWAWNASTGSNNTGDIFLYDFTLDYIDENIIDKTFNLGEQGLTFTHCYMTSDGHFKCIDALSAKVSIKLDPKDGISTGDFEATFSPEFESPNGVFNLTRQTS</sequence>
<accession>A0A0F4TKH5</accession>
<protein>
    <submittedName>
        <fullName evidence="1">Uncharacterized protein</fullName>
    </submittedName>
</protein>
<evidence type="ECO:0000313" key="1">
    <source>
        <dbReference type="EMBL" id="KJZ44918.1"/>
    </source>
</evidence>
<gene>
    <name evidence="1" type="ORF">VC35_15810</name>
</gene>
<dbReference type="RefSeq" id="WP_046041361.1">
    <property type="nucleotide sequence ID" value="NZ_LACC01000019.1"/>
</dbReference>
<dbReference type="Proteomes" id="UP000033588">
    <property type="component" value="Unassembled WGS sequence"/>
</dbReference>
<dbReference type="AlphaFoldDB" id="A0A0F4TKH5"/>
<evidence type="ECO:0000313" key="2">
    <source>
        <dbReference type="Proteomes" id="UP000033588"/>
    </source>
</evidence>
<dbReference type="OrthoDB" id="10004016at2"/>
<dbReference type="PATRIC" id="fig|294.132.peg.1948"/>
<name>A0A0F4TKH5_PSEFL</name>
<reference evidence="1 2" key="1">
    <citation type="submission" date="2015-03" db="EMBL/GenBank/DDBJ databases">
        <title>Comparative genomics of Pseudomonas insights into diversity of traits involved in vanlence and defense.</title>
        <authorList>
            <person name="Qin Y."/>
        </authorList>
    </citation>
    <scope>NUCLEOTIDE SEQUENCE [LARGE SCALE GENOMIC DNA]</scope>
    <source>
        <strain evidence="1 2">C8</strain>
    </source>
</reference>
<proteinExistence type="predicted"/>
<dbReference type="EMBL" id="LACC01000019">
    <property type="protein sequence ID" value="KJZ44918.1"/>
    <property type="molecule type" value="Genomic_DNA"/>
</dbReference>